<dbReference type="Proteomes" id="UP000015559">
    <property type="component" value="Chromosome"/>
</dbReference>
<reference evidence="1 2" key="1">
    <citation type="journal article" date="2012" name="Appl. Environ. Microbiol.">
        <title>Draft genome sequence of a psychrotolerant sulfur-oxidizing bacterium, Sulfuricella denitrificans skB26, and proteomic insights into cold adaptation.</title>
        <authorList>
            <person name="Watanabe T."/>
            <person name="Kojima H."/>
            <person name="Fukui M."/>
        </authorList>
    </citation>
    <scope>NUCLEOTIDE SEQUENCE [LARGE SCALE GENOMIC DNA]</scope>
    <source>
        <strain evidence="2">skB26</strain>
    </source>
</reference>
<proteinExistence type="predicted"/>
<dbReference type="HOGENOM" id="CLU_2866134_0_0_4"/>
<gene>
    <name evidence="1" type="ORF">SCD_n02818</name>
</gene>
<dbReference type="EMBL" id="AP013066">
    <property type="protein sequence ID" value="BAN36617.1"/>
    <property type="molecule type" value="Genomic_DNA"/>
</dbReference>
<name>S6B888_SULDS</name>
<keyword evidence="2" id="KW-1185">Reference proteome</keyword>
<dbReference type="KEGG" id="sdr:SCD_n02818"/>
<evidence type="ECO:0000313" key="1">
    <source>
        <dbReference type="EMBL" id="BAN36617.1"/>
    </source>
</evidence>
<evidence type="ECO:0000313" key="2">
    <source>
        <dbReference type="Proteomes" id="UP000015559"/>
    </source>
</evidence>
<protein>
    <submittedName>
        <fullName evidence="1">Uncharacterized protein</fullName>
    </submittedName>
</protein>
<dbReference type="AlphaFoldDB" id="S6B888"/>
<accession>S6B888</accession>
<organism evidence="1 2">
    <name type="scientific">Sulfuricella denitrificans (strain DSM 22764 / NBRC 105220 / skB26)</name>
    <dbReference type="NCBI Taxonomy" id="1163617"/>
    <lineage>
        <taxon>Bacteria</taxon>
        <taxon>Pseudomonadati</taxon>
        <taxon>Pseudomonadota</taxon>
        <taxon>Betaproteobacteria</taxon>
        <taxon>Nitrosomonadales</taxon>
        <taxon>Sulfuricellaceae</taxon>
        <taxon>Sulfuricella</taxon>
    </lineage>
</organism>
<sequence>MNKLTGSHIHSRLFSDPKKYCVRHDGRAEDGEWITSKDGLRRQFVCVNCIQNEKDRAIMHAAKH</sequence>